<organism evidence="1 2">
    <name type="scientific">Kipferlia bialata</name>
    <dbReference type="NCBI Taxonomy" id="797122"/>
    <lineage>
        <taxon>Eukaryota</taxon>
        <taxon>Metamonada</taxon>
        <taxon>Carpediemonas-like organisms</taxon>
        <taxon>Kipferlia</taxon>
    </lineage>
</organism>
<reference evidence="1 2" key="1">
    <citation type="journal article" date="2018" name="PLoS ONE">
        <title>The draft genome of Kipferlia bialata reveals reductive genome evolution in fornicate parasites.</title>
        <authorList>
            <person name="Tanifuji G."/>
            <person name="Takabayashi S."/>
            <person name="Kume K."/>
            <person name="Takagi M."/>
            <person name="Nakayama T."/>
            <person name="Kamikawa R."/>
            <person name="Inagaki Y."/>
            <person name="Hashimoto T."/>
        </authorList>
    </citation>
    <scope>NUCLEOTIDE SEQUENCE [LARGE SCALE GENOMIC DNA]</scope>
    <source>
        <strain evidence="1">NY0173</strain>
    </source>
</reference>
<gene>
    <name evidence="1" type="ORF">KIPB_001509</name>
</gene>
<dbReference type="Proteomes" id="UP000265618">
    <property type="component" value="Unassembled WGS sequence"/>
</dbReference>
<dbReference type="EMBL" id="BDIP01000218">
    <property type="protein sequence ID" value="GIQ80675.1"/>
    <property type="molecule type" value="Genomic_DNA"/>
</dbReference>
<dbReference type="AlphaFoldDB" id="A0A9K3CQN3"/>
<protein>
    <submittedName>
        <fullName evidence="1">Uncharacterized protein</fullName>
    </submittedName>
</protein>
<proteinExistence type="predicted"/>
<evidence type="ECO:0000313" key="1">
    <source>
        <dbReference type="EMBL" id="GIQ80675.1"/>
    </source>
</evidence>
<name>A0A9K3CQN3_9EUKA</name>
<comment type="caution">
    <text evidence="1">The sequence shown here is derived from an EMBL/GenBank/DDBJ whole genome shotgun (WGS) entry which is preliminary data.</text>
</comment>
<keyword evidence="2" id="KW-1185">Reference proteome</keyword>
<evidence type="ECO:0000313" key="2">
    <source>
        <dbReference type="Proteomes" id="UP000265618"/>
    </source>
</evidence>
<accession>A0A9K3CQN3</accession>
<sequence>MYGGGTQYLYMDRPLAIPATVAYELPTHMSLESDIVSVQLVTVTRTSKQGRRTLARNLSLVLRVECPLLWVSDKEEPLVQSIVSALIPRHILKSGDIGLVAVTPSYQDQDLFRPHKDIRPAAPSPAAASALTTHMWQRRPLYGGRTIEPINDKGVAWFRPDPETGREREGRERACEVALWRGVVDTAVKLEIG</sequence>